<dbReference type="EMBL" id="JASZYV010000005">
    <property type="protein sequence ID" value="MDM0046964.1"/>
    <property type="molecule type" value="Genomic_DNA"/>
</dbReference>
<dbReference type="Pfam" id="PF12779">
    <property type="entry name" value="WXXGXW"/>
    <property type="match status" value="1"/>
</dbReference>
<dbReference type="SUPFAM" id="SSF103647">
    <property type="entry name" value="TSP type-3 repeat"/>
    <property type="match status" value="1"/>
</dbReference>
<sequence length="158" mass="18341">MKKLIIATGAATMLSLGALAIPTAALADVAVSVQFGPPAPIYERVPAPRPGHVWEPGHYEYKHGRYVWNKGHWMNARPGYAYHAPRWEQRNGRWYYQQSRWDRDGDGVANRHDRDRDGDGKPNRYDRHPDRPDSVRYDRDRDGVANAYDRRPDDPHRR</sequence>
<protein>
    <recommendedName>
        <fullName evidence="5">YXWGXW repeat-containing protein</fullName>
    </recommendedName>
</protein>
<evidence type="ECO:0008006" key="5">
    <source>
        <dbReference type="Google" id="ProtNLM"/>
    </source>
</evidence>
<dbReference type="Proteomes" id="UP001174908">
    <property type="component" value="Unassembled WGS sequence"/>
</dbReference>
<proteinExistence type="predicted"/>
<name>A0ABT7NGA0_9BURK</name>
<evidence type="ECO:0000313" key="3">
    <source>
        <dbReference type="EMBL" id="MDM0046964.1"/>
    </source>
</evidence>
<feature type="signal peptide" evidence="2">
    <location>
        <begin position="1"/>
        <end position="27"/>
    </location>
</feature>
<comment type="caution">
    <text evidence="3">The sequence shown here is derived from an EMBL/GenBank/DDBJ whole genome shotgun (WGS) entry which is preliminary data.</text>
</comment>
<dbReference type="InterPro" id="IPR024447">
    <property type="entry name" value="YXWGXW_rpt"/>
</dbReference>
<reference evidence="3" key="1">
    <citation type="submission" date="2023-06" db="EMBL/GenBank/DDBJ databases">
        <authorList>
            <person name="Jiang Y."/>
            <person name="Liu Q."/>
        </authorList>
    </citation>
    <scope>NUCLEOTIDE SEQUENCE</scope>
    <source>
        <strain evidence="3">CGMCC 1.12089</strain>
    </source>
</reference>
<keyword evidence="2" id="KW-0732">Signal</keyword>
<dbReference type="RefSeq" id="WP_286662077.1">
    <property type="nucleotide sequence ID" value="NZ_JASZYV010000005.1"/>
</dbReference>
<accession>A0ABT7NGA0</accession>
<dbReference type="InterPro" id="IPR028974">
    <property type="entry name" value="TSP_type-3_rpt"/>
</dbReference>
<evidence type="ECO:0000256" key="2">
    <source>
        <dbReference type="SAM" id="SignalP"/>
    </source>
</evidence>
<feature type="chain" id="PRO_5045211093" description="YXWGXW repeat-containing protein" evidence="2">
    <location>
        <begin position="28"/>
        <end position="158"/>
    </location>
</feature>
<dbReference type="Gene3D" id="4.10.1080.10">
    <property type="entry name" value="TSP type-3 repeat"/>
    <property type="match status" value="1"/>
</dbReference>
<evidence type="ECO:0000313" key="4">
    <source>
        <dbReference type="Proteomes" id="UP001174908"/>
    </source>
</evidence>
<evidence type="ECO:0000256" key="1">
    <source>
        <dbReference type="SAM" id="MobiDB-lite"/>
    </source>
</evidence>
<organism evidence="3 4">
    <name type="scientific">Variovorax dokdonensis</name>
    <dbReference type="NCBI Taxonomy" id="344883"/>
    <lineage>
        <taxon>Bacteria</taxon>
        <taxon>Pseudomonadati</taxon>
        <taxon>Pseudomonadota</taxon>
        <taxon>Betaproteobacteria</taxon>
        <taxon>Burkholderiales</taxon>
        <taxon>Comamonadaceae</taxon>
        <taxon>Variovorax</taxon>
    </lineage>
</organism>
<feature type="region of interest" description="Disordered" evidence="1">
    <location>
        <begin position="103"/>
        <end position="158"/>
    </location>
</feature>
<gene>
    <name evidence="3" type="ORF">QTH91_20905</name>
</gene>
<keyword evidence="4" id="KW-1185">Reference proteome</keyword>